<evidence type="ECO:0000313" key="16">
    <source>
        <dbReference type="Proteomes" id="UP000677234"/>
    </source>
</evidence>
<evidence type="ECO:0000256" key="9">
    <source>
        <dbReference type="ARBA" id="ARBA00048173"/>
    </source>
</evidence>
<dbReference type="Pfam" id="PF08388">
    <property type="entry name" value="GIIM"/>
    <property type="match status" value="1"/>
</dbReference>
<dbReference type="EMBL" id="CP073708">
    <property type="protein sequence ID" value="QUO42866.1"/>
    <property type="molecule type" value="Genomic_DNA"/>
</dbReference>
<dbReference type="PANTHER" id="PTHR34047">
    <property type="entry name" value="NUCLEAR INTRON MATURASE 1, MITOCHONDRIAL-RELATED"/>
    <property type="match status" value="1"/>
</dbReference>
<keyword evidence="16" id="KW-1185">Reference proteome</keyword>
<sequence>MCRKQNSERNSFGKVGVKPRGYRRGQSIDRQDLSLVLRREKYRVELLEQILERKNLLEALKKVESNGGAAGIDGVSTEHLRAYVVEHWEKIRQQLLDGTYKPAPVRRVEIPKPDGGVRLLGIPTALDRMLQQAILQVLTPIFDPGFSPNSFGFRPGKRGHDAVRQAQRFIREGYRIVVDIDLEKFFDRVNHDILMSRVARKVKDKRVLKLIRKYLKSGVMAGGIVSHTEEGTPQGGPLSPLLSNIMLDDLDKELERRGLHFSRFADDCNIYVKTKRAGERVKASIERYLEGKLKLKVNKEKSAVERPWKRKFLGFSFTAQKEARIRISPKSLKRVKDKIRTLTKPTWSISMKERIQQLNQYLMGWIGYYALIETPKPLAELESWLKRRLRLCLWHQWKRVRTRYRELRKLGLTHQQAFEIASTRKGAWRTSITPHLHKALGNAYWQSQGLKSVTQRYFEIRQGWRTA</sequence>
<proteinExistence type="inferred from homology"/>
<reference evidence="12 15" key="1">
    <citation type="submission" date="2020-12" db="EMBL/GenBank/DDBJ databases">
        <title>strain FJAT-54423T represents a novel species of the genus Brevibacillus.</title>
        <authorList>
            <person name="Tang R."/>
        </authorList>
    </citation>
    <scope>NUCLEOTIDE SEQUENCE [LARGE SCALE GENOMIC DNA]</scope>
    <source>
        <strain evidence="12 15">FJAT-54423</strain>
    </source>
</reference>
<keyword evidence="2 12" id="KW-0808">Transferase</keyword>
<keyword evidence="6 12" id="KW-0695">RNA-directed DNA polymerase</keyword>
<dbReference type="InterPro" id="IPR043502">
    <property type="entry name" value="DNA/RNA_pol_sf"/>
</dbReference>
<evidence type="ECO:0000256" key="6">
    <source>
        <dbReference type="ARBA" id="ARBA00022918"/>
    </source>
</evidence>
<protein>
    <recommendedName>
        <fullName evidence="1">RNA-directed DNA polymerase</fullName>
        <ecNumber evidence="1">2.7.7.49</ecNumber>
    </recommendedName>
</protein>
<dbReference type="KEGG" id="bcop:JD108_19100"/>
<evidence type="ECO:0000256" key="8">
    <source>
        <dbReference type="ARBA" id="ARBA00034120"/>
    </source>
</evidence>
<dbReference type="EC" id="2.7.7.49" evidence="1"/>
<dbReference type="Proteomes" id="UP000595847">
    <property type="component" value="Chromosome"/>
</dbReference>
<dbReference type="Pfam" id="PF00078">
    <property type="entry name" value="RVT_1"/>
    <property type="match status" value="1"/>
</dbReference>
<gene>
    <name evidence="12" type="primary">ltrA</name>
    <name evidence="12" type="ORF">JD108_08240</name>
    <name evidence="11" type="ORF">JD108_19100</name>
    <name evidence="14" type="ORF">KDJ56_07920</name>
    <name evidence="13" type="ORF">KDJ56_19035</name>
</gene>
<dbReference type="CDD" id="cd01651">
    <property type="entry name" value="RT_G2_intron"/>
    <property type="match status" value="1"/>
</dbReference>
<dbReference type="PRINTS" id="PR00866">
    <property type="entry name" value="RNADNAPOLMS"/>
</dbReference>
<keyword evidence="5" id="KW-0460">Magnesium</keyword>
<dbReference type="AlphaFoldDB" id="A0A7T5JQ70"/>
<evidence type="ECO:0000313" key="11">
    <source>
        <dbReference type="EMBL" id="QQE73942.1"/>
    </source>
</evidence>
<name>A0A7T5JQ70_9BACL</name>
<dbReference type="Proteomes" id="UP000677234">
    <property type="component" value="Chromosome"/>
</dbReference>
<dbReference type="NCBIfam" id="TIGR04416">
    <property type="entry name" value="group_II_RT_mat"/>
    <property type="match status" value="1"/>
</dbReference>
<keyword evidence="4" id="KW-0479">Metal-binding</keyword>
<evidence type="ECO:0000256" key="3">
    <source>
        <dbReference type="ARBA" id="ARBA00022695"/>
    </source>
</evidence>
<accession>A0A7T5JQ70</accession>
<evidence type="ECO:0000256" key="2">
    <source>
        <dbReference type="ARBA" id="ARBA00022679"/>
    </source>
</evidence>
<dbReference type="GO" id="GO:0046872">
    <property type="term" value="F:metal ion binding"/>
    <property type="evidence" value="ECO:0007669"/>
    <property type="project" value="UniProtKB-KW"/>
</dbReference>
<evidence type="ECO:0000313" key="14">
    <source>
        <dbReference type="EMBL" id="QUO42866.1"/>
    </source>
</evidence>
<dbReference type="EMBL" id="CP066308">
    <property type="protein sequence ID" value="QQE73942.1"/>
    <property type="molecule type" value="Genomic_DNA"/>
</dbReference>
<keyword evidence="7" id="KW-0051">Antiviral defense</keyword>
<dbReference type="InterPro" id="IPR000477">
    <property type="entry name" value="RT_dom"/>
</dbReference>
<feature type="domain" description="Reverse transcriptase" evidence="10">
    <location>
        <begin position="91"/>
        <end position="317"/>
    </location>
</feature>
<evidence type="ECO:0000313" key="15">
    <source>
        <dbReference type="Proteomes" id="UP000595847"/>
    </source>
</evidence>
<evidence type="ECO:0000313" key="12">
    <source>
        <dbReference type="EMBL" id="QQE75840.1"/>
    </source>
</evidence>
<dbReference type="EMBL" id="CP066308">
    <property type="protein sequence ID" value="QQE75840.1"/>
    <property type="molecule type" value="Genomic_DNA"/>
</dbReference>
<dbReference type="InterPro" id="IPR013597">
    <property type="entry name" value="Mat_intron_G2"/>
</dbReference>
<dbReference type="EMBL" id="CP073708">
    <property type="protein sequence ID" value="QUO41026.1"/>
    <property type="molecule type" value="Genomic_DNA"/>
</dbReference>
<dbReference type="InterPro" id="IPR051083">
    <property type="entry name" value="GrpII_Intron_Splice-Mob/Def"/>
</dbReference>
<evidence type="ECO:0000256" key="1">
    <source>
        <dbReference type="ARBA" id="ARBA00012493"/>
    </source>
</evidence>
<dbReference type="GO" id="GO:0003964">
    <property type="term" value="F:RNA-directed DNA polymerase activity"/>
    <property type="evidence" value="ECO:0007669"/>
    <property type="project" value="UniProtKB-KW"/>
</dbReference>
<dbReference type="SUPFAM" id="SSF56672">
    <property type="entry name" value="DNA/RNA polymerases"/>
    <property type="match status" value="1"/>
</dbReference>
<dbReference type="GO" id="GO:0051607">
    <property type="term" value="P:defense response to virus"/>
    <property type="evidence" value="ECO:0007669"/>
    <property type="project" value="UniProtKB-KW"/>
</dbReference>
<dbReference type="PROSITE" id="PS50878">
    <property type="entry name" value="RT_POL"/>
    <property type="match status" value="1"/>
</dbReference>
<keyword evidence="3 12" id="KW-0548">Nucleotidyltransferase</keyword>
<organism evidence="12 15">
    <name type="scientific">Brevibacillus composti</name>
    <dbReference type="NCBI Taxonomy" id="2796470"/>
    <lineage>
        <taxon>Bacteria</taxon>
        <taxon>Bacillati</taxon>
        <taxon>Bacillota</taxon>
        <taxon>Bacilli</taxon>
        <taxon>Bacillales</taxon>
        <taxon>Paenibacillaceae</taxon>
        <taxon>Brevibacillus</taxon>
    </lineage>
</organism>
<dbReference type="GO" id="GO:0003723">
    <property type="term" value="F:RNA binding"/>
    <property type="evidence" value="ECO:0007669"/>
    <property type="project" value="InterPro"/>
</dbReference>
<reference evidence="13" key="2">
    <citation type="submission" date="2021-04" db="EMBL/GenBank/DDBJ databases">
        <title>Brevibacillus composti FJAT-54423, complete genome.</title>
        <authorList>
            <person name="Tang R."/>
        </authorList>
    </citation>
    <scope>NUCLEOTIDE SEQUENCE</scope>
    <source>
        <strain evidence="13">FJAT-54424</strain>
    </source>
</reference>
<evidence type="ECO:0000256" key="4">
    <source>
        <dbReference type="ARBA" id="ARBA00022723"/>
    </source>
</evidence>
<evidence type="ECO:0000259" key="10">
    <source>
        <dbReference type="PROSITE" id="PS50878"/>
    </source>
</evidence>
<dbReference type="PANTHER" id="PTHR34047:SF8">
    <property type="entry name" value="PROTEIN YKFC"/>
    <property type="match status" value="1"/>
</dbReference>
<comment type="similarity">
    <text evidence="8">Belongs to the bacterial reverse transcriptase family.</text>
</comment>
<dbReference type="InterPro" id="IPR000123">
    <property type="entry name" value="Reverse_transcriptase_msDNA"/>
</dbReference>
<dbReference type="KEGG" id="bcop:JD108_08240"/>
<evidence type="ECO:0000256" key="7">
    <source>
        <dbReference type="ARBA" id="ARBA00023118"/>
    </source>
</evidence>
<dbReference type="InterPro" id="IPR030931">
    <property type="entry name" value="Group_II_RT_mat"/>
</dbReference>
<evidence type="ECO:0000256" key="5">
    <source>
        <dbReference type="ARBA" id="ARBA00022842"/>
    </source>
</evidence>
<comment type="catalytic activity">
    <reaction evidence="9">
        <text>DNA(n) + a 2'-deoxyribonucleoside 5'-triphosphate = DNA(n+1) + diphosphate</text>
        <dbReference type="Rhea" id="RHEA:22508"/>
        <dbReference type="Rhea" id="RHEA-COMP:17339"/>
        <dbReference type="Rhea" id="RHEA-COMP:17340"/>
        <dbReference type="ChEBI" id="CHEBI:33019"/>
        <dbReference type="ChEBI" id="CHEBI:61560"/>
        <dbReference type="ChEBI" id="CHEBI:173112"/>
        <dbReference type="EC" id="2.7.7.49"/>
    </reaction>
</comment>
<evidence type="ECO:0000313" key="13">
    <source>
        <dbReference type="EMBL" id="QUO41026.1"/>
    </source>
</evidence>